<dbReference type="AlphaFoldDB" id="A0A428UMC6"/>
<protein>
    <submittedName>
        <fullName evidence="1">Uncharacterized protein</fullName>
    </submittedName>
</protein>
<dbReference type="InterPro" id="IPR023213">
    <property type="entry name" value="CAT-like_dom_sf"/>
</dbReference>
<sequence>MDTLRYYLGYLPARTQPTKVETDEIYPLHFNDDTKTFRELTLSWTARIDDVLDAGHPHRSLARLLEMGDWRKLGGRLRLRASLPDGMLEIHVPNEFTPERPAVRYTREVFDVSINEHPLARRLPKSTRTASIQPGPFNFHPFSARKDAPSTLQDLLFSDEPQMSLHITSFTDATLVAILWPHTMTGALGLKELVVAWCKVLAGLESEVPCLAGASRDVLDGVDTDNDDTQEPLLLEQKELKGFKLLGFGLRFMWDVFWNPKVESCMLCLPCTFIEKLRQRASADLKTAGYGSDLPFLSDGDILTAWMALFIVRARGGHRPATILSAVDVRDRLRAQWVPGAAYVQNLALSSVTLMSAVDLAQASLGKLAHTIRQDLVRQGTNLQLRAMIRRLRAGGRPGETPVYGDPGSLLVVSTNWAKAKFFENTDFEPAVIKSGSKDKAVLPGKVACMHMQTMTESPWARNVFNILGKDLQGTYWVTATLFPND</sequence>
<evidence type="ECO:0000313" key="2">
    <source>
        <dbReference type="Proteomes" id="UP000288429"/>
    </source>
</evidence>
<dbReference type="EMBL" id="NIZV01000049">
    <property type="protein sequence ID" value="RSM15471.1"/>
    <property type="molecule type" value="Genomic_DNA"/>
</dbReference>
<comment type="caution">
    <text evidence="1">The sequence shown here is derived from an EMBL/GenBank/DDBJ whole genome shotgun (WGS) entry which is preliminary data.</text>
</comment>
<gene>
    <name evidence="1" type="ORF">CDV31_004907</name>
</gene>
<evidence type="ECO:0000313" key="1">
    <source>
        <dbReference type="EMBL" id="RSM15471.1"/>
    </source>
</evidence>
<reference evidence="1 2" key="1">
    <citation type="submission" date="2017-06" db="EMBL/GenBank/DDBJ databases">
        <title>Cmopartive genomic analysis of Ambrosia Fusariam Clade fungi.</title>
        <authorList>
            <person name="Stajich J.E."/>
            <person name="Carrillo J."/>
            <person name="Kijimoto T."/>
            <person name="Eskalen A."/>
            <person name="O'Donnell K."/>
            <person name="Kasson M."/>
        </authorList>
    </citation>
    <scope>NUCLEOTIDE SEQUENCE [LARGE SCALE GENOMIC DNA]</scope>
    <source>
        <strain evidence="1 2">NRRL 20438</strain>
    </source>
</reference>
<keyword evidence="2" id="KW-1185">Reference proteome</keyword>
<dbReference type="Gene3D" id="3.30.559.10">
    <property type="entry name" value="Chloramphenicol acetyltransferase-like domain"/>
    <property type="match status" value="2"/>
</dbReference>
<accession>A0A428UMC6</accession>
<proteinExistence type="predicted"/>
<organism evidence="1 2">
    <name type="scientific">Fusarium ambrosium</name>
    <dbReference type="NCBI Taxonomy" id="131363"/>
    <lineage>
        <taxon>Eukaryota</taxon>
        <taxon>Fungi</taxon>
        <taxon>Dikarya</taxon>
        <taxon>Ascomycota</taxon>
        <taxon>Pezizomycotina</taxon>
        <taxon>Sordariomycetes</taxon>
        <taxon>Hypocreomycetidae</taxon>
        <taxon>Hypocreales</taxon>
        <taxon>Nectriaceae</taxon>
        <taxon>Fusarium</taxon>
        <taxon>Fusarium solani species complex</taxon>
    </lineage>
</organism>
<dbReference type="Proteomes" id="UP000288429">
    <property type="component" value="Unassembled WGS sequence"/>
</dbReference>
<name>A0A428UMC6_9HYPO</name>